<sequence length="134" mass="15810">MNEEDVDEIPVRIEAYQYVNRQKTIDSIRSAFDWLENSRRKDRYDIVRTAILEQFLNLEGRVLGHFHEYVGGKDFIHKDQAWILACRQREFVRECCARMAEGKDEEPTPLSEAIRELPIGPEVKVIPDYSKRIV</sequence>
<keyword evidence="2" id="KW-1185">Reference proteome</keyword>
<evidence type="ECO:0000313" key="1">
    <source>
        <dbReference type="EMBL" id="MBO0129162.1"/>
    </source>
</evidence>
<evidence type="ECO:0000313" key="2">
    <source>
        <dbReference type="Proteomes" id="UP000664699"/>
    </source>
</evidence>
<organism evidence="1 2">
    <name type="scientific">Agrobacterium burrii</name>
    <dbReference type="NCBI Taxonomy" id="2815339"/>
    <lineage>
        <taxon>Bacteria</taxon>
        <taxon>Pseudomonadati</taxon>
        <taxon>Pseudomonadota</taxon>
        <taxon>Alphaproteobacteria</taxon>
        <taxon>Hyphomicrobiales</taxon>
        <taxon>Rhizobiaceae</taxon>
        <taxon>Rhizobium/Agrobacterium group</taxon>
        <taxon>Agrobacterium</taxon>
        <taxon>Agrobacterium tumefaciens complex</taxon>
    </lineage>
</organism>
<dbReference type="RefSeq" id="WP_207132737.1">
    <property type="nucleotide sequence ID" value="NZ_JAFLNA010000001.1"/>
</dbReference>
<proteinExistence type="predicted"/>
<reference evidence="1 2" key="1">
    <citation type="submission" date="2021-03" db="EMBL/GenBank/DDBJ databases">
        <title>Whole genome sequence of Agrobacterium sp. strain Rnr.</title>
        <authorList>
            <person name="Mafakheri H."/>
            <person name="Taghavi S.M."/>
            <person name="Nemanja K."/>
            <person name="Osdaghi E."/>
        </authorList>
    </citation>
    <scope>NUCLEOTIDE SEQUENCE [LARGE SCALE GENOMIC DNA]</scope>
    <source>
        <strain evidence="1 2">Rnr</strain>
    </source>
</reference>
<dbReference type="EMBL" id="JAFLNA010000001">
    <property type="protein sequence ID" value="MBO0129162.1"/>
    <property type="molecule type" value="Genomic_DNA"/>
</dbReference>
<gene>
    <name evidence="1" type="ORF">JZX89_00180</name>
</gene>
<dbReference type="Proteomes" id="UP000664699">
    <property type="component" value="Unassembled WGS sequence"/>
</dbReference>
<comment type="caution">
    <text evidence="1">The sequence shown here is derived from an EMBL/GenBank/DDBJ whole genome shotgun (WGS) entry which is preliminary data.</text>
</comment>
<protein>
    <submittedName>
        <fullName evidence="1">Uncharacterized protein</fullName>
    </submittedName>
</protein>
<name>A0ABS3EBB7_9HYPH</name>
<accession>A0ABS3EBB7</accession>